<evidence type="ECO:0000313" key="2">
    <source>
        <dbReference type="EMBL" id="UNY98338.1"/>
    </source>
</evidence>
<evidence type="ECO:0000313" key="3">
    <source>
        <dbReference type="Proteomes" id="UP000829476"/>
    </source>
</evidence>
<organism evidence="2 3">
    <name type="scientific">Zhouia spongiae</name>
    <dbReference type="NCBI Taxonomy" id="2202721"/>
    <lineage>
        <taxon>Bacteria</taxon>
        <taxon>Pseudomonadati</taxon>
        <taxon>Bacteroidota</taxon>
        <taxon>Flavobacteriia</taxon>
        <taxon>Flavobacteriales</taxon>
        <taxon>Flavobacteriaceae</taxon>
        <taxon>Zhouia</taxon>
    </lineage>
</organism>
<feature type="region of interest" description="Disordered" evidence="1">
    <location>
        <begin position="188"/>
        <end position="208"/>
    </location>
</feature>
<dbReference type="RefSeq" id="WP_242936745.1">
    <property type="nucleotide sequence ID" value="NZ_CP094326.1"/>
</dbReference>
<accession>A0ABY3YL62</accession>
<feature type="region of interest" description="Disordered" evidence="1">
    <location>
        <begin position="108"/>
        <end position="127"/>
    </location>
</feature>
<sequence length="208" mass="24728">MNYITHLNGVFHRFEKDERLKPVHISLYMALFQLWNQQHFSCEFYIRREALMQISKIGSRTTFHKCIKQLSCWGYLKYHPSKRPYPGSKVEMISFQSSYLSNNGHDNTNSGLPSINVKPNKQQDVTRPPNEHEVMAFFKNCNSHFSEAENFYNYYQKTGWKTKNLKPIENWKQAATNWMCRAGKFKPSKDHNQDHLIIDNNKNYDRPL</sequence>
<feature type="compositionally biased region" description="Polar residues" evidence="1">
    <location>
        <begin position="108"/>
        <end position="125"/>
    </location>
</feature>
<protein>
    <recommendedName>
        <fullName evidence="4">Transcriptional regulator</fullName>
    </recommendedName>
</protein>
<name>A0ABY3YL62_9FLAO</name>
<reference evidence="2 3" key="1">
    <citation type="journal article" date="2018" name="Int. J. Syst. Evol. Microbiol.">
        <title>Zhouia spongiae sp. nov., isolated from a marine sponge.</title>
        <authorList>
            <person name="Zhuang L."/>
            <person name="Lin B."/>
            <person name="Qin F."/>
            <person name="Luo L."/>
        </authorList>
    </citation>
    <scope>NUCLEOTIDE SEQUENCE [LARGE SCALE GENOMIC DNA]</scope>
    <source>
        <strain evidence="2 3">HN-Y44</strain>
    </source>
</reference>
<dbReference type="EMBL" id="CP094326">
    <property type="protein sequence ID" value="UNY98338.1"/>
    <property type="molecule type" value="Genomic_DNA"/>
</dbReference>
<evidence type="ECO:0000256" key="1">
    <source>
        <dbReference type="SAM" id="MobiDB-lite"/>
    </source>
</evidence>
<gene>
    <name evidence="2" type="ORF">MQE36_14780</name>
</gene>
<evidence type="ECO:0008006" key="4">
    <source>
        <dbReference type="Google" id="ProtNLM"/>
    </source>
</evidence>
<proteinExistence type="predicted"/>
<dbReference type="Proteomes" id="UP000829476">
    <property type="component" value="Chromosome"/>
</dbReference>
<keyword evidence="3" id="KW-1185">Reference proteome</keyword>